<proteinExistence type="predicted"/>
<keyword evidence="1" id="KW-1133">Transmembrane helix</keyword>
<accession>A0A8J8FHJ1</accession>
<evidence type="ECO:0000313" key="2">
    <source>
        <dbReference type="EMBL" id="NNV57988.1"/>
    </source>
</evidence>
<sequence>MYSSRKPSKSGFAFESTNKHKFSISAERFSSITDLTELTDTLLYHNLEFVVYTLKDNLEKYKDDNNSTIEVYQLLIGGKNYIDIENANKIAASSLESKLLLWFTLYLLVIIGVYKNRKIIKTDLDKYIFKRTRFNSLYH</sequence>
<name>A0A8J8FHJ1_9BACT</name>
<protein>
    <submittedName>
        <fullName evidence="2">Uncharacterized protein</fullName>
    </submittedName>
</protein>
<reference evidence="2" key="1">
    <citation type="submission" date="2019-10" db="EMBL/GenBank/DDBJ databases">
        <title>Draft genome sequence of Panacibacter sp. KCS-6.</title>
        <authorList>
            <person name="Yim K.J."/>
        </authorList>
    </citation>
    <scope>NUCLEOTIDE SEQUENCE</scope>
    <source>
        <strain evidence="2">KCS-6</strain>
    </source>
</reference>
<feature type="transmembrane region" description="Helical" evidence="1">
    <location>
        <begin position="99"/>
        <end position="116"/>
    </location>
</feature>
<organism evidence="2 3">
    <name type="scientific">Limnovirga soli</name>
    <dbReference type="NCBI Taxonomy" id="2656915"/>
    <lineage>
        <taxon>Bacteria</taxon>
        <taxon>Pseudomonadati</taxon>
        <taxon>Bacteroidota</taxon>
        <taxon>Chitinophagia</taxon>
        <taxon>Chitinophagales</taxon>
        <taxon>Chitinophagaceae</taxon>
        <taxon>Limnovirga</taxon>
    </lineage>
</organism>
<keyword evidence="1" id="KW-0812">Transmembrane</keyword>
<evidence type="ECO:0000256" key="1">
    <source>
        <dbReference type="SAM" id="Phobius"/>
    </source>
</evidence>
<keyword evidence="1" id="KW-0472">Membrane</keyword>
<dbReference type="AlphaFoldDB" id="A0A8J8FHJ1"/>
<keyword evidence="3" id="KW-1185">Reference proteome</keyword>
<dbReference type="EMBL" id="WHPF01000023">
    <property type="protein sequence ID" value="NNV57988.1"/>
    <property type="molecule type" value="Genomic_DNA"/>
</dbReference>
<dbReference type="Proteomes" id="UP000598971">
    <property type="component" value="Unassembled WGS sequence"/>
</dbReference>
<dbReference type="RefSeq" id="WP_171609944.1">
    <property type="nucleotide sequence ID" value="NZ_WHPF01000023.1"/>
</dbReference>
<gene>
    <name evidence="2" type="ORF">GD597_21165</name>
</gene>
<evidence type="ECO:0000313" key="3">
    <source>
        <dbReference type="Proteomes" id="UP000598971"/>
    </source>
</evidence>
<comment type="caution">
    <text evidence="2">The sequence shown here is derived from an EMBL/GenBank/DDBJ whole genome shotgun (WGS) entry which is preliminary data.</text>
</comment>